<keyword evidence="5" id="KW-0653">Protein transport</keyword>
<dbReference type="SUPFAM" id="SSF103473">
    <property type="entry name" value="MFS general substrate transporter"/>
    <property type="match status" value="1"/>
</dbReference>
<dbReference type="PANTHER" id="PTHR23517">
    <property type="entry name" value="RESISTANCE PROTEIN MDTM, PUTATIVE-RELATED-RELATED"/>
    <property type="match status" value="1"/>
</dbReference>
<feature type="transmembrane region" description="Helical" evidence="9">
    <location>
        <begin position="223"/>
        <end position="245"/>
    </location>
</feature>
<dbReference type="HOGENOM" id="CLU_004790_0_2_7"/>
<proteinExistence type="inferred from homology"/>
<feature type="transmembrane region" description="Helical" evidence="9">
    <location>
        <begin position="86"/>
        <end position="108"/>
    </location>
</feature>
<evidence type="ECO:0000256" key="7">
    <source>
        <dbReference type="ARBA" id="ARBA00023136"/>
    </source>
</evidence>
<keyword evidence="5" id="KW-0571">Peptide transport</keyword>
<evidence type="ECO:0000256" key="3">
    <source>
        <dbReference type="ARBA" id="ARBA00022475"/>
    </source>
</evidence>
<comment type="similarity">
    <text evidence="8">Belongs to the major facilitator superfamily. Proton-dependent oligopeptide transporter (POT/PTR) (TC 2.A.17) family.</text>
</comment>
<evidence type="ECO:0000256" key="1">
    <source>
        <dbReference type="ARBA" id="ARBA00004651"/>
    </source>
</evidence>
<dbReference type="GO" id="GO:1904680">
    <property type="term" value="F:peptide transmembrane transporter activity"/>
    <property type="evidence" value="ECO:0007669"/>
    <property type="project" value="InterPro"/>
</dbReference>
<keyword evidence="3" id="KW-1003">Cell membrane</keyword>
<evidence type="ECO:0000256" key="2">
    <source>
        <dbReference type="ARBA" id="ARBA00022448"/>
    </source>
</evidence>
<dbReference type="InterPro" id="IPR036259">
    <property type="entry name" value="MFS_trans_sf"/>
</dbReference>
<keyword evidence="6 9" id="KW-1133">Transmembrane helix</keyword>
<dbReference type="EMBL" id="FN555004">
    <property type="protein sequence ID" value="CBG39872.1"/>
    <property type="molecule type" value="Genomic_DNA"/>
</dbReference>
<evidence type="ECO:0000256" key="5">
    <source>
        <dbReference type="ARBA" id="ARBA00022856"/>
    </source>
</evidence>
<gene>
    <name evidence="11" type="ordered locus">HMU06110</name>
</gene>
<dbReference type="AlphaFoldDB" id="D3UHA0"/>
<feature type="transmembrane region" description="Helical" evidence="9">
    <location>
        <begin position="336"/>
        <end position="356"/>
    </location>
</feature>
<keyword evidence="4 8" id="KW-0812">Transmembrane</keyword>
<feature type="transmembrane region" description="Helical" evidence="9">
    <location>
        <begin position="114"/>
        <end position="136"/>
    </location>
</feature>
<dbReference type="KEGG" id="hms:HMU06110"/>
<dbReference type="PANTHER" id="PTHR23517:SF15">
    <property type="entry name" value="PROTON-DEPENDENT OLIGOPEPTIDE FAMILY TRANSPORT PROTEIN"/>
    <property type="match status" value="1"/>
</dbReference>
<organism evidence="11 12">
    <name type="scientific">Helicobacter mustelae (strain ATCC 43772 / CCUG 25715 / CIP 103759 / LMG 18044 / NCTC 12198 / R85-136P)</name>
    <name type="common">Campylobacter mustelae</name>
    <dbReference type="NCBI Taxonomy" id="679897"/>
    <lineage>
        <taxon>Bacteria</taxon>
        <taxon>Pseudomonadati</taxon>
        <taxon>Campylobacterota</taxon>
        <taxon>Epsilonproteobacteria</taxon>
        <taxon>Campylobacterales</taxon>
        <taxon>Helicobacteraceae</taxon>
        <taxon>Helicobacter</taxon>
    </lineage>
</organism>
<accession>D3UHA0</accession>
<feature type="transmembrane region" description="Helical" evidence="9">
    <location>
        <begin position="54"/>
        <end position="74"/>
    </location>
</feature>
<feature type="transmembrane region" description="Helical" evidence="9">
    <location>
        <begin position="368"/>
        <end position="386"/>
    </location>
</feature>
<dbReference type="NCBIfam" id="TIGR00924">
    <property type="entry name" value="yjdL_sub1_fam"/>
    <property type="match status" value="1"/>
</dbReference>
<dbReference type="PROSITE" id="PS50850">
    <property type="entry name" value="MFS"/>
    <property type="match status" value="1"/>
</dbReference>
<reference evidence="11 12" key="1">
    <citation type="journal article" date="2010" name="BMC Genomics">
        <title>Comparative genomics and proteomics of Helicobacter mustelae, an ulcerogenic and carcinogenic gastric pathogen.</title>
        <authorList>
            <person name="O'Toole P.W."/>
            <person name="Snelling W.J."/>
            <person name="Canchaya C."/>
            <person name="Forde B.M."/>
            <person name="Hardie K.R."/>
            <person name="Josenhans C."/>
            <person name="Graham R.L.J."/>
            <person name="McMullan G."/>
            <person name="Parkhill J."/>
            <person name="Belda E."/>
            <person name="Bentley S.D."/>
        </authorList>
    </citation>
    <scope>NUCLEOTIDE SEQUENCE [LARGE SCALE GENOMIC DNA]</scope>
    <source>
        <strain evidence="12">ATCC 43772 / LMG 18044 / NCTC 12198 / 12198</strain>
    </source>
</reference>
<dbReference type="PROSITE" id="PS01022">
    <property type="entry name" value="PTR2_1"/>
    <property type="match status" value="1"/>
</dbReference>
<evidence type="ECO:0000259" key="10">
    <source>
        <dbReference type="PROSITE" id="PS50850"/>
    </source>
</evidence>
<dbReference type="Pfam" id="PF00854">
    <property type="entry name" value="PTR2"/>
    <property type="match status" value="1"/>
</dbReference>
<evidence type="ECO:0000313" key="12">
    <source>
        <dbReference type="Proteomes" id="UP000001522"/>
    </source>
</evidence>
<dbReference type="InterPro" id="IPR018456">
    <property type="entry name" value="PTR2_symporter_CS"/>
</dbReference>
<evidence type="ECO:0000256" key="8">
    <source>
        <dbReference type="RuleBase" id="RU003755"/>
    </source>
</evidence>
<dbReference type="GO" id="GO:0005886">
    <property type="term" value="C:plasma membrane"/>
    <property type="evidence" value="ECO:0007669"/>
    <property type="project" value="UniProtKB-SubCell"/>
</dbReference>
<keyword evidence="7 9" id="KW-0472">Membrane</keyword>
<evidence type="ECO:0000256" key="4">
    <source>
        <dbReference type="ARBA" id="ARBA00022692"/>
    </source>
</evidence>
<evidence type="ECO:0000313" key="11">
    <source>
        <dbReference type="EMBL" id="CBG39872.1"/>
    </source>
</evidence>
<dbReference type="InterPro" id="IPR050171">
    <property type="entry name" value="MFS_Transporters"/>
</dbReference>
<keyword evidence="12" id="KW-1185">Reference proteome</keyword>
<dbReference type="CDD" id="cd17346">
    <property type="entry name" value="MFS_DtpA_like"/>
    <property type="match status" value="1"/>
</dbReference>
<feature type="transmembrane region" description="Helical" evidence="9">
    <location>
        <begin position="287"/>
        <end position="304"/>
    </location>
</feature>
<dbReference type="Gene3D" id="1.20.1250.20">
    <property type="entry name" value="MFS general substrate transporter like domains"/>
    <property type="match status" value="1"/>
</dbReference>
<dbReference type="GO" id="GO:0006857">
    <property type="term" value="P:oligopeptide transport"/>
    <property type="evidence" value="ECO:0007669"/>
    <property type="project" value="InterPro"/>
</dbReference>
<dbReference type="eggNOG" id="COG3104">
    <property type="taxonomic scope" value="Bacteria"/>
</dbReference>
<dbReference type="STRING" id="679897.HMU06110"/>
<feature type="transmembrane region" description="Helical" evidence="9">
    <location>
        <begin position="434"/>
        <end position="455"/>
    </location>
</feature>
<sequence>MSDRYFLGQPKPLFSLSWVELWERFSFYGIRPLLILFMIATIQNGGLAFDRADAAAIVGIFAGFIYLVALPGGWLADCWLGQKNAILFGALIMSLGHLFIGLSVFWHFMFFLGLVFIVLGSGLFKTCASVMVGMLYKDGDARRDSGFIIFYMGINLGAFVAPLLCGLVQKQYGWHWGFGIGGLGMLISLIIFYFKAIPDFNDFDRKFGLDKSWSSPNTKVKNIGLYVGIALALLFAFIFACGVGWVKINPVWVAKNMVFLISACAILYFIYLYFFNTHIQKHEKKNLIVFVVCFVAAVFFWSNLEQSPTSFNLFAADFTNRMVFGWEIPITWFQSLNPLFIIIFAPIISMIWIFLANKGWEIHSLSKFTLGMIGAGIGFGVMFFAARLVISAGMVSPWWLVVGIWFMTMGELCLSPVGLSIMTQIAPKAIKGQVMGLWFVASSLGNVVAGLIGGGVKVDKIEALPDLFAQCAYMLFGIALLLFLIKGPIIRMLKNS</sequence>
<feature type="transmembrane region" description="Helical" evidence="9">
    <location>
        <begin position="21"/>
        <end position="42"/>
    </location>
</feature>
<protein>
    <submittedName>
        <fullName evidence="11">Putative oligopeptide transporter (Major facilitator superfamily protein)</fullName>
    </submittedName>
</protein>
<dbReference type="InterPro" id="IPR005279">
    <property type="entry name" value="Dipep/tripep_permease"/>
</dbReference>
<dbReference type="PROSITE" id="PS01023">
    <property type="entry name" value="PTR2_2"/>
    <property type="match status" value="1"/>
</dbReference>
<dbReference type="RefSeq" id="WP_013022956.1">
    <property type="nucleotide sequence ID" value="NC_013949.1"/>
</dbReference>
<dbReference type="Proteomes" id="UP000001522">
    <property type="component" value="Chromosome"/>
</dbReference>
<comment type="subcellular location">
    <subcellularLocation>
        <location evidence="1">Cell membrane</location>
        <topology evidence="1">Multi-pass membrane protein</topology>
    </subcellularLocation>
    <subcellularLocation>
        <location evidence="8">Membrane</location>
        <topology evidence="8">Multi-pass membrane protein</topology>
    </subcellularLocation>
</comment>
<evidence type="ECO:0000256" key="6">
    <source>
        <dbReference type="ARBA" id="ARBA00022989"/>
    </source>
</evidence>
<feature type="transmembrane region" description="Helical" evidence="9">
    <location>
        <begin position="148"/>
        <end position="169"/>
    </location>
</feature>
<feature type="transmembrane region" description="Helical" evidence="9">
    <location>
        <begin position="398"/>
        <end position="422"/>
    </location>
</feature>
<dbReference type="InterPro" id="IPR000109">
    <property type="entry name" value="POT_fam"/>
</dbReference>
<name>D3UHA0_HELM1</name>
<feature type="transmembrane region" description="Helical" evidence="9">
    <location>
        <begin position="175"/>
        <end position="196"/>
    </location>
</feature>
<keyword evidence="2 8" id="KW-0813">Transport</keyword>
<evidence type="ECO:0000256" key="9">
    <source>
        <dbReference type="SAM" id="Phobius"/>
    </source>
</evidence>
<feature type="transmembrane region" description="Helical" evidence="9">
    <location>
        <begin position="257"/>
        <end position="275"/>
    </location>
</feature>
<feature type="domain" description="Major facilitator superfamily (MFS) profile" evidence="10">
    <location>
        <begin position="1"/>
        <end position="489"/>
    </location>
</feature>
<dbReference type="InterPro" id="IPR020846">
    <property type="entry name" value="MFS_dom"/>
</dbReference>
<feature type="transmembrane region" description="Helical" evidence="9">
    <location>
        <begin position="467"/>
        <end position="485"/>
    </location>
</feature>